<evidence type="ECO:0000313" key="8">
    <source>
        <dbReference type="Proteomes" id="UP000092730"/>
    </source>
</evidence>
<name>A0AAJ8K7G7_9TREE</name>
<dbReference type="SUPFAM" id="SSF52540">
    <property type="entry name" value="P-loop containing nucleoside triphosphate hydrolases"/>
    <property type="match status" value="2"/>
</dbReference>
<feature type="compositionally biased region" description="Basic and acidic residues" evidence="4">
    <location>
        <begin position="73"/>
        <end position="83"/>
    </location>
</feature>
<feature type="region of interest" description="Disordered" evidence="4">
    <location>
        <begin position="1"/>
        <end position="85"/>
    </location>
</feature>
<sequence>MTYSPSSSKPKRGLGAIIDSIATQADRIPDSCSEGSGSDSDSDDEEEVGVGSISTPQPIPLTPHTGPSRSSSKGKERAVDSPRVEMSLGRSGRNVYQVVTPGRYAEYFAVQWRKPQQKKVSCETWDGDAFIKVEGNKITMIDEEGNYKGVTGKGERDVCADQELRIGGMDILVDREVSKQEFKAGTTILNKPKPSSILGPTAYRATTFAKPFKAPTQTHAPKPVAGYIPGRTSSGGLTAAPPGIPLSHKVEMPISKPIAAKSFYGPSVVRPKASRIVLGEKSSKERMEWGGALFNPNAEGAVVMPRPPEKLVKIMRQKHPDLDVVDVVVDPILGSLLRKHQKEGVKFLYSCVMGYTAAEAEGCILADDMGLGKTLQSIALIHTLLYQSPFDNQSQTIQKVLIVCPVTLVENWRKEFKKWTSAKTDKRINVLVADGTNYRISSFVNNKNMQVLIIGYERLRKEIKELASCQPPIGLIVCDEGQRLKSKDNKTKKMFDALSCQRRIILSGTPIQNDLAEYWAMVDFTCPGMLGRYNAFNKQYEKPIMAGRAVGANSKVVELGEERASELHKLSKEFVLRRTADVMENFLPPKHEYVLFVAPSLLQLSVLARLLQPSIVGGLFRGGQQSLALIDMMRKISNSPMLLRKKDDEGISSEEIGSALSEAKSAIPLDVNVNDTTTSGKMLVLDKMLHSIHQETTEKVVVVSNWTATLNLIQDMCKIRKYPYLRLDGSTPAKQRQELVDTFNRDVRREESFVFLLSAKAGGVGLNLIGGSRLFLFDSDWNPSTDLQAMARIHRDGQKRPVYIYRLLTTNAIDEKIYQRQITKMGLADQMMEQGEVVKESKDSFSHAELRDIFTLNLKTDGCQTHDLLGCDCSTNTAQIAETTSEETSTVAEDEEGDDEEEEKAKFVNANDYNPNLPVKMLKKAAAEQQQKLKALKKWAHFDSFDHHSFRNVMDPTLYKMLYEAWDSDEGALVASATASEEAEDKKNRKKKRKVAGSDDGEGEDTPDKVLDSAEEDEDEDSEGSTVVVPSKRKKGSSKSRSRKESSEEYEDLLGMGKKKKHDLRKIAENGGTGRVMFVFEKISKSKLR</sequence>
<dbReference type="PANTHER" id="PTHR45629">
    <property type="entry name" value="SNF2/RAD54 FAMILY MEMBER"/>
    <property type="match status" value="1"/>
</dbReference>
<dbReference type="AlphaFoldDB" id="A0AAJ8K7G7"/>
<keyword evidence="3" id="KW-0067">ATP-binding</keyword>
<dbReference type="PROSITE" id="PS51192">
    <property type="entry name" value="HELICASE_ATP_BIND_1"/>
    <property type="match status" value="1"/>
</dbReference>
<feature type="region of interest" description="Disordered" evidence="4">
    <location>
        <begin position="977"/>
        <end position="1065"/>
    </location>
</feature>
<dbReference type="Pfam" id="PF00271">
    <property type="entry name" value="Helicase_C"/>
    <property type="match status" value="1"/>
</dbReference>
<dbReference type="CDD" id="cd18004">
    <property type="entry name" value="DEXHc_RAD54"/>
    <property type="match status" value="1"/>
</dbReference>
<dbReference type="GeneID" id="30207295"/>
<dbReference type="InterPro" id="IPR014001">
    <property type="entry name" value="Helicase_ATP-bd"/>
</dbReference>
<feature type="compositionally biased region" description="Acidic residues" evidence="4">
    <location>
        <begin position="1013"/>
        <end position="1023"/>
    </location>
</feature>
<dbReference type="FunFam" id="3.40.50.10810:FF:000020">
    <property type="entry name" value="DNA repair and recombination protein RAD54B"/>
    <property type="match status" value="1"/>
</dbReference>
<gene>
    <name evidence="7" type="ORF">I302_104188</name>
</gene>
<accession>A0AAJ8K7G7</accession>
<evidence type="ECO:0000259" key="6">
    <source>
        <dbReference type="PROSITE" id="PS51194"/>
    </source>
</evidence>
<dbReference type="InterPro" id="IPR027417">
    <property type="entry name" value="P-loop_NTPase"/>
</dbReference>
<dbReference type="GO" id="GO:0016787">
    <property type="term" value="F:hydrolase activity"/>
    <property type="evidence" value="ECO:0007669"/>
    <property type="project" value="UniProtKB-KW"/>
</dbReference>
<dbReference type="RefSeq" id="XP_065725894.1">
    <property type="nucleotide sequence ID" value="XM_065869822.1"/>
</dbReference>
<feature type="domain" description="Helicase ATP-binding" evidence="5">
    <location>
        <begin position="354"/>
        <end position="528"/>
    </location>
</feature>
<keyword evidence="2" id="KW-0378">Hydrolase</keyword>
<evidence type="ECO:0000259" key="5">
    <source>
        <dbReference type="PROSITE" id="PS51192"/>
    </source>
</evidence>
<dbReference type="Pfam" id="PF00176">
    <property type="entry name" value="SNF2-rel_dom"/>
    <property type="match status" value="1"/>
</dbReference>
<proteinExistence type="predicted"/>
<dbReference type="GO" id="GO:0015616">
    <property type="term" value="F:DNA translocase activity"/>
    <property type="evidence" value="ECO:0007669"/>
    <property type="project" value="TreeGrafter"/>
</dbReference>
<dbReference type="InterPro" id="IPR001650">
    <property type="entry name" value="Helicase_C-like"/>
</dbReference>
<keyword evidence="8" id="KW-1185">Reference proteome</keyword>
<dbReference type="InterPro" id="IPR000330">
    <property type="entry name" value="SNF2_N"/>
</dbReference>
<dbReference type="InterPro" id="IPR050496">
    <property type="entry name" value="SNF2_RAD54_helicase_repair"/>
</dbReference>
<dbReference type="Gene3D" id="1.20.120.850">
    <property type="entry name" value="SWI2/SNF2 ATPases, N-terminal domain"/>
    <property type="match status" value="1"/>
</dbReference>
<dbReference type="SMART" id="SM00487">
    <property type="entry name" value="DEXDc"/>
    <property type="match status" value="1"/>
</dbReference>
<evidence type="ECO:0000313" key="7">
    <source>
        <dbReference type="EMBL" id="WVW82182.1"/>
    </source>
</evidence>
<dbReference type="GO" id="GO:0005634">
    <property type="term" value="C:nucleus"/>
    <property type="evidence" value="ECO:0007669"/>
    <property type="project" value="TreeGrafter"/>
</dbReference>
<dbReference type="KEGG" id="kbi:30207295"/>
<dbReference type="SMART" id="SM00490">
    <property type="entry name" value="HELICc"/>
    <property type="match status" value="1"/>
</dbReference>
<dbReference type="Gene3D" id="3.40.50.300">
    <property type="entry name" value="P-loop containing nucleotide triphosphate hydrolases"/>
    <property type="match status" value="1"/>
</dbReference>
<dbReference type="CDD" id="cd18793">
    <property type="entry name" value="SF2_C_SNF"/>
    <property type="match status" value="1"/>
</dbReference>
<dbReference type="GO" id="GO:0005524">
    <property type="term" value="F:ATP binding"/>
    <property type="evidence" value="ECO:0007669"/>
    <property type="project" value="InterPro"/>
</dbReference>
<evidence type="ECO:0000256" key="3">
    <source>
        <dbReference type="ARBA" id="ARBA00022840"/>
    </source>
</evidence>
<organism evidence="7 8">
    <name type="scientific">Kwoniella bestiolae CBS 10118</name>
    <dbReference type="NCBI Taxonomy" id="1296100"/>
    <lineage>
        <taxon>Eukaryota</taxon>
        <taxon>Fungi</taxon>
        <taxon>Dikarya</taxon>
        <taxon>Basidiomycota</taxon>
        <taxon>Agaricomycotina</taxon>
        <taxon>Tremellomycetes</taxon>
        <taxon>Tremellales</taxon>
        <taxon>Cryptococcaceae</taxon>
        <taxon>Kwoniella</taxon>
    </lineage>
</organism>
<evidence type="ECO:0000256" key="2">
    <source>
        <dbReference type="ARBA" id="ARBA00022801"/>
    </source>
</evidence>
<dbReference type="Proteomes" id="UP000092730">
    <property type="component" value="Chromosome 2"/>
</dbReference>
<keyword evidence="1" id="KW-0547">Nucleotide-binding</keyword>
<dbReference type="InterPro" id="IPR038718">
    <property type="entry name" value="SNF2-like_sf"/>
</dbReference>
<dbReference type="GO" id="GO:0000724">
    <property type="term" value="P:double-strand break repair via homologous recombination"/>
    <property type="evidence" value="ECO:0007669"/>
    <property type="project" value="TreeGrafter"/>
</dbReference>
<evidence type="ECO:0000256" key="1">
    <source>
        <dbReference type="ARBA" id="ARBA00022741"/>
    </source>
</evidence>
<reference evidence="7" key="2">
    <citation type="submission" date="2024-02" db="EMBL/GenBank/DDBJ databases">
        <title>Comparative genomics of Cryptococcus and Kwoniella reveals pathogenesis evolution and contrasting modes of karyotype evolution via chromosome fusion or intercentromeric recombination.</title>
        <authorList>
            <person name="Coelho M.A."/>
            <person name="David-Palma M."/>
            <person name="Shea T."/>
            <person name="Bowers K."/>
            <person name="McGinley-Smith S."/>
            <person name="Mohammad A.W."/>
            <person name="Gnirke A."/>
            <person name="Yurkov A.M."/>
            <person name="Nowrousian M."/>
            <person name="Sun S."/>
            <person name="Cuomo C.A."/>
            <person name="Heitman J."/>
        </authorList>
    </citation>
    <scope>NUCLEOTIDE SEQUENCE</scope>
    <source>
        <strain evidence="7">CBS 10118</strain>
    </source>
</reference>
<dbReference type="PROSITE" id="PS51194">
    <property type="entry name" value="HELICASE_CTER"/>
    <property type="match status" value="1"/>
</dbReference>
<evidence type="ECO:0008006" key="9">
    <source>
        <dbReference type="Google" id="ProtNLM"/>
    </source>
</evidence>
<feature type="domain" description="Helicase C-terminal" evidence="6">
    <location>
        <begin position="684"/>
        <end position="845"/>
    </location>
</feature>
<protein>
    <recommendedName>
        <fullName evidence="9">DNA repair and recombination protein RAD54B</fullName>
    </recommendedName>
</protein>
<dbReference type="GO" id="GO:0007131">
    <property type="term" value="P:reciprocal meiotic recombination"/>
    <property type="evidence" value="ECO:0007669"/>
    <property type="project" value="TreeGrafter"/>
</dbReference>
<dbReference type="EMBL" id="CP144542">
    <property type="protein sequence ID" value="WVW82182.1"/>
    <property type="molecule type" value="Genomic_DNA"/>
</dbReference>
<reference evidence="7" key="1">
    <citation type="submission" date="2013-07" db="EMBL/GenBank/DDBJ databases">
        <authorList>
            <consortium name="The Broad Institute Genome Sequencing Platform"/>
            <person name="Cuomo C."/>
            <person name="Litvintseva A."/>
            <person name="Chen Y."/>
            <person name="Heitman J."/>
            <person name="Sun S."/>
            <person name="Springer D."/>
            <person name="Dromer F."/>
            <person name="Young S.K."/>
            <person name="Zeng Q."/>
            <person name="Gargeya S."/>
            <person name="Fitzgerald M."/>
            <person name="Abouelleil A."/>
            <person name="Alvarado L."/>
            <person name="Berlin A.M."/>
            <person name="Chapman S.B."/>
            <person name="Dewar J."/>
            <person name="Goldberg J."/>
            <person name="Griggs A."/>
            <person name="Gujja S."/>
            <person name="Hansen M."/>
            <person name="Howarth C."/>
            <person name="Imamovic A."/>
            <person name="Larimer J."/>
            <person name="McCowan C."/>
            <person name="Murphy C."/>
            <person name="Pearson M."/>
            <person name="Priest M."/>
            <person name="Roberts A."/>
            <person name="Saif S."/>
            <person name="Shea T."/>
            <person name="Sykes S."/>
            <person name="Wortman J."/>
            <person name="Nusbaum C."/>
            <person name="Birren B."/>
        </authorList>
    </citation>
    <scope>NUCLEOTIDE SEQUENCE</scope>
    <source>
        <strain evidence="7">CBS 10118</strain>
    </source>
</reference>
<dbReference type="PANTHER" id="PTHR45629:SF7">
    <property type="entry name" value="DNA EXCISION REPAIR PROTEIN ERCC-6-RELATED"/>
    <property type="match status" value="1"/>
</dbReference>
<feature type="compositionally biased region" description="Basic residues" evidence="4">
    <location>
        <begin position="1031"/>
        <end position="1042"/>
    </location>
</feature>
<dbReference type="Gene3D" id="3.40.50.10810">
    <property type="entry name" value="Tandem AAA-ATPase domain"/>
    <property type="match status" value="1"/>
</dbReference>
<evidence type="ECO:0000256" key="4">
    <source>
        <dbReference type="SAM" id="MobiDB-lite"/>
    </source>
</evidence>
<dbReference type="InterPro" id="IPR049730">
    <property type="entry name" value="SNF2/RAD54-like_C"/>
</dbReference>